<organism evidence="1 2">
    <name type="scientific">Favolaschia claudopus</name>
    <dbReference type="NCBI Taxonomy" id="2862362"/>
    <lineage>
        <taxon>Eukaryota</taxon>
        <taxon>Fungi</taxon>
        <taxon>Dikarya</taxon>
        <taxon>Basidiomycota</taxon>
        <taxon>Agaricomycotina</taxon>
        <taxon>Agaricomycetes</taxon>
        <taxon>Agaricomycetidae</taxon>
        <taxon>Agaricales</taxon>
        <taxon>Marasmiineae</taxon>
        <taxon>Mycenaceae</taxon>
        <taxon>Favolaschia</taxon>
    </lineage>
</organism>
<evidence type="ECO:0000313" key="2">
    <source>
        <dbReference type="Proteomes" id="UP001362999"/>
    </source>
</evidence>
<keyword evidence="2" id="KW-1185">Reference proteome</keyword>
<dbReference type="Proteomes" id="UP001362999">
    <property type="component" value="Unassembled WGS sequence"/>
</dbReference>
<dbReference type="EMBL" id="JAWWNJ010000081">
    <property type="protein sequence ID" value="KAK7001813.1"/>
    <property type="molecule type" value="Genomic_DNA"/>
</dbReference>
<sequence length="129" mass="14422">MCIPEIEAECEYHACAGPSRSLNFTARGFMHPSLTCGAEEKPMTMILFAGKRSAKPEELQPQHNGRSLENINMALNIVKSKHVELEAVEQPGKDDQGHLCLLIVSQNIEKQLEIGPKEIRFKKAHRITS</sequence>
<reference evidence="1 2" key="1">
    <citation type="journal article" date="2024" name="J Genomics">
        <title>Draft genome sequencing and assembly of Favolaschia claudopus CIRM-BRFM 2984 isolated from oak limbs.</title>
        <authorList>
            <person name="Navarro D."/>
            <person name="Drula E."/>
            <person name="Chaduli D."/>
            <person name="Cazenave R."/>
            <person name="Ahrendt S."/>
            <person name="Wang J."/>
            <person name="Lipzen A."/>
            <person name="Daum C."/>
            <person name="Barry K."/>
            <person name="Grigoriev I.V."/>
            <person name="Favel A."/>
            <person name="Rosso M.N."/>
            <person name="Martin F."/>
        </authorList>
    </citation>
    <scope>NUCLEOTIDE SEQUENCE [LARGE SCALE GENOMIC DNA]</scope>
    <source>
        <strain evidence="1 2">CIRM-BRFM 2984</strain>
    </source>
</reference>
<dbReference type="AlphaFoldDB" id="A0AAW0A7F3"/>
<gene>
    <name evidence="1" type="ORF">R3P38DRAFT_2795247</name>
</gene>
<comment type="caution">
    <text evidence="1">The sequence shown here is derived from an EMBL/GenBank/DDBJ whole genome shotgun (WGS) entry which is preliminary data.</text>
</comment>
<protein>
    <submittedName>
        <fullName evidence="1">Uncharacterized protein</fullName>
    </submittedName>
</protein>
<proteinExistence type="predicted"/>
<evidence type="ECO:0000313" key="1">
    <source>
        <dbReference type="EMBL" id="KAK7001813.1"/>
    </source>
</evidence>
<accession>A0AAW0A7F3</accession>
<name>A0AAW0A7F3_9AGAR</name>